<proteinExistence type="inferred from homology"/>
<comment type="similarity">
    <text evidence="2">Belongs to the HpcH/HpaI aldolase family.</text>
</comment>
<dbReference type="Proteomes" id="UP001244552">
    <property type="component" value="Unassembled WGS sequence"/>
</dbReference>
<dbReference type="GO" id="GO:0008816">
    <property type="term" value="F:citryl-CoA lyase activity"/>
    <property type="evidence" value="ECO:0007669"/>
    <property type="project" value="UniProtKB-EC"/>
</dbReference>
<gene>
    <name evidence="6" type="ORF">QO018_000817</name>
</gene>
<sequence>MAMTVRPRRSVLYMPGSNARALEKGRSLPADGLILDLEDAVTPDAKAAARDTIARALADGGYGGRELVVRTNGLNTPWGFEDLRMAAACGADAVLLPKVESADAVRQAEALLRASGSPGSQRIWCMMETPLGILNAREIAAASPAVGALVLGTSDLAKDLHAAHTAQRLPMITSLGLCLLAARAYGLAVLDGVHLDLNDDEGFAASCRQGRELGFDGKTLIHPKTIAACNAAFAPSAEDIAHAHRIIAAHAEAAAAGKGVVLVDGKLVENLHVENARRLVALADAIAVLEGGAEG</sequence>
<keyword evidence="7" id="KW-1185">Reference proteome</keyword>
<name>A0ABU0MEX8_9PROT</name>
<dbReference type="PANTHER" id="PTHR32308:SF10">
    <property type="entry name" value="CITRATE LYASE SUBUNIT BETA"/>
    <property type="match status" value="1"/>
</dbReference>
<keyword evidence="4" id="KW-0460">Magnesium</keyword>
<evidence type="ECO:0000256" key="4">
    <source>
        <dbReference type="ARBA" id="ARBA00022842"/>
    </source>
</evidence>
<dbReference type="EC" id="4.1.3.34" evidence="6"/>
<protein>
    <submittedName>
        <fullName evidence="6">Citrate lyase subunit beta/citryl-CoA lyase</fullName>
        <ecNumber evidence="6">4.1.3.34</ecNumber>
    </submittedName>
</protein>
<dbReference type="Pfam" id="PF03328">
    <property type="entry name" value="HpcH_HpaI"/>
    <property type="match status" value="1"/>
</dbReference>
<dbReference type="InterPro" id="IPR011206">
    <property type="entry name" value="Citrate_lyase_beta/mcl1/mcl2"/>
</dbReference>
<dbReference type="RefSeq" id="WP_209979012.1">
    <property type="nucleotide sequence ID" value="NZ_JAGINO010000002.1"/>
</dbReference>
<dbReference type="InterPro" id="IPR005000">
    <property type="entry name" value="Aldolase/citrate-lyase_domain"/>
</dbReference>
<evidence type="ECO:0000256" key="2">
    <source>
        <dbReference type="ARBA" id="ARBA00005568"/>
    </source>
</evidence>
<evidence type="ECO:0000313" key="7">
    <source>
        <dbReference type="Proteomes" id="UP001244552"/>
    </source>
</evidence>
<evidence type="ECO:0000256" key="1">
    <source>
        <dbReference type="ARBA" id="ARBA00001946"/>
    </source>
</evidence>
<dbReference type="PIRSF" id="PIRSF015582">
    <property type="entry name" value="Cit_lyase_B"/>
    <property type="match status" value="1"/>
</dbReference>
<dbReference type="PANTHER" id="PTHR32308">
    <property type="entry name" value="LYASE BETA SUBUNIT, PUTATIVE (AFU_ORTHOLOGUE AFUA_4G13030)-RELATED"/>
    <property type="match status" value="1"/>
</dbReference>
<feature type="domain" description="HpcH/HpaI aldolase/citrate lyase" evidence="5">
    <location>
        <begin position="9"/>
        <end position="223"/>
    </location>
</feature>
<dbReference type="SUPFAM" id="SSF51621">
    <property type="entry name" value="Phosphoenolpyruvate/pyruvate domain"/>
    <property type="match status" value="1"/>
</dbReference>
<accession>A0ABU0MEX8</accession>
<keyword evidence="3" id="KW-0479">Metal-binding</keyword>
<evidence type="ECO:0000259" key="5">
    <source>
        <dbReference type="Pfam" id="PF03328"/>
    </source>
</evidence>
<evidence type="ECO:0000313" key="6">
    <source>
        <dbReference type="EMBL" id="MDQ0531981.1"/>
    </source>
</evidence>
<dbReference type="InterPro" id="IPR040442">
    <property type="entry name" value="Pyrv_kinase-like_dom_sf"/>
</dbReference>
<dbReference type="InterPro" id="IPR015813">
    <property type="entry name" value="Pyrv/PenolPyrv_kinase-like_dom"/>
</dbReference>
<organism evidence="6 7">
    <name type="scientific">Azospirillum picis</name>
    <dbReference type="NCBI Taxonomy" id="488438"/>
    <lineage>
        <taxon>Bacteria</taxon>
        <taxon>Pseudomonadati</taxon>
        <taxon>Pseudomonadota</taxon>
        <taxon>Alphaproteobacteria</taxon>
        <taxon>Rhodospirillales</taxon>
        <taxon>Azospirillaceae</taxon>
        <taxon>Azospirillum</taxon>
    </lineage>
</organism>
<dbReference type="Gene3D" id="3.20.20.60">
    <property type="entry name" value="Phosphoenolpyruvate-binding domains"/>
    <property type="match status" value="1"/>
</dbReference>
<dbReference type="EMBL" id="JAUSVU010000002">
    <property type="protein sequence ID" value="MDQ0531981.1"/>
    <property type="molecule type" value="Genomic_DNA"/>
</dbReference>
<reference evidence="6 7" key="1">
    <citation type="submission" date="2023-07" db="EMBL/GenBank/DDBJ databases">
        <title>Genomic Encyclopedia of Type Strains, Phase IV (KMG-IV): sequencing the most valuable type-strain genomes for metagenomic binning, comparative biology and taxonomic classification.</title>
        <authorList>
            <person name="Goeker M."/>
        </authorList>
    </citation>
    <scope>NUCLEOTIDE SEQUENCE [LARGE SCALE GENOMIC DNA]</scope>
    <source>
        <strain evidence="6 7">DSM 19922</strain>
    </source>
</reference>
<keyword evidence="6" id="KW-0456">Lyase</keyword>
<comment type="cofactor">
    <cofactor evidence="1">
        <name>Mg(2+)</name>
        <dbReference type="ChEBI" id="CHEBI:18420"/>
    </cofactor>
</comment>
<comment type="caution">
    <text evidence="6">The sequence shown here is derived from an EMBL/GenBank/DDBJ whole genome shotgun (WGS) entry which is preliminary data.</text>
</comment>
<evidence type="ECO:0000256" key="3">
    <source>
        <dbReference type="ARBA" id="ARBA00022723"/>
    </source>
</evidence>